<sequence>MYVIFRRKKKCIRYMEAAGGSSSSSTKEERFNELDDVDGPQSDDDEENDHEHLGGASSVSGDDIHKSAEEEDNESLNQSLSSPGCLSGLSSLQSPSTSLASPLNLLTSPAIPTNPLLNTFQSAGTEQTNMQGQSSAHILALHGNQLSGNCSSLNQHLQQQQQQPLSKLSQAQLHGPQQHQATNAGTLGDRAQSYASETNNSGTTALLPTLSTSSTSSVGSASGYGTSSSASNYTSNSATSSPSSLSDRMVRSLLNNNSAMLLGNRVSNLAMGLGNQQGKAAVSNNNRCLHEFTKTIDSDLSGNSNSTTPETTNTVPVNNIALTSPAPLNAAAGRCNSTTSLSNSYKQLLHSGGPVKISLCSSRTTTSNTHNNGTINPASNQIAHCINEAAGTLNLMPLQRNPIGANPRDINNPLSINQLTKRPREQSTSSNSGKGNDNSSNNNNRTSNMCIPNLNNTPNMSFSNQYQSHHRPPSPSLPSLPPLPTHHTIFGGNSNSFTQHFQRQFGHHLITAAVAAGHIATVPSNIPQPVTTNTTIISNNNNNTSSKTSTTVTMSNVTVSPGIGAPVNVDIVRRSTSDTSTSNKNSCGAISVT</sequence>
<protein>
    <submittedName>
        <fullName evidence="2">Uncharacterized protein</fullName>
    </submittedName>
</protein>
<accession>A0A1A9WYD8</accession>
<evidence type="ECO:0000256" key="1">
    <source>
        <dbReference type="SAM" id="MobiDB-lite"/>
    </source>
</evidence>
<feature type="compositionally biased region" description="Low complexity" evidence="1">
    <location>
        <begin position="201"/>
        <end position="245"/>
    </location>
</feature>
<dbReference type="STRING" id="37001.A0A1A9WYD8"/>
<feature type="region of interest" description="Disordered" evidence="1">
    <location>
        <begin position="404"/>
        <end position="491"/>
    </location>
</feature>
<evidence type="ECO:0000313" key="3">
    <source>
        <dbReference type="Proteomes" id="UP000091820"/>
    </source>
</evidence>
<dbReference type="AlphaFoldDB" id="A0A1A9WYD8"/>
<reference evidence="2" key="2">
    <citation type="submission" date="2020-05" db="UniProtKB">
        <authorList>
            <consortium name="EnsemblMetazoa"/>
        </authorList>
    </citation>
    <scope>IDENTIFICATION</scope>
    <source>
        <strain evidence="2">IAEA</strain>
    </source>
</reference>
<feature type="compositionally biased region" description="Polar residues" evidence="1">
    <location>
        <begin position="449"/>
        <end position="467"/>
    </location>
</feature>
<feature type="compositionally biased region" description="Pro residues" evidence="1">
    <location>
        <begin position="473"/>
        <end position="484"/>
    </location>
</feature>
<dbReference type="Proteomes" id="UP000091820">
    <property type="component" value="Unassembled WGS sequence"/>
</dbReference>
<feature type="compositionally biased region" description="Polar residues" evidence="1">
    <location>
        <begin position="175"/>
        <end position="185"/>
    </location>
</feature>
<feature type="compositionally biased region" description="Acidic residues" evidence="1">
    <location>
        <begin position="34"/>
        <end position="48"/>
    </location>
</feature>
<proteinExistence type="predicted"/>
<keyword evidence="3" id="KW-1185">Reference proteome</keyword>
<dbReference type="EnsemblMetazoa" id="GBRI037181-RA">
    <property type="protein sequence ID" value="GBRI037181-PA"/>
    <property type="gene ID" value="GBRI037181"/>
</dbReference>
<feature type="compositionally biased region" description="Low complexity" evidence="1">
    <location>
        <begin position="427"/>
        <end position="448"/>
    </location>
</feature>
<evidence type="ECO:0000313" key="2">
    <source>
        <dbReference type="EnsemblMetazoa" id="GBRI037181-PA"/>
    </source>
</evidence>
<reference evidence="3" key="1">
    <citation type="submission" date="2014-03" db="EMBL/GenBank/DDBJ databases">
        <authorList>
            <person name="Aksoy S."/>
            <person name="Warren W."/>
            <person name="Wilson R.K."/>
        </authorList>
    </citation>
    <scope>NUCLEOTIDE SEQUENCE [LARGE SCALE GENOMIC DNA]</scope>
    <source>
        <strain evidence="3">IAEA</strain>
    </source>
</reference>
<feature type="compositionally biased region" description="Low complexity" evidence="1">
    <location>
        <begin position="79"/>
        <end position="98"/>
    </location>
</feature>
<feature type="region of interest" description="Disordered" evidence="1">
    <location>
        <begin position="151"/>
        <end position="245"/>
    </location>
</feature>
<name>A0A1A9WYD8_9MUSC</name>
<feature type="region of interest" description="Disordered" evidence="1">
    <location>
        <begin position="16"/>
        <end position="98"/>
    </location>
</feature>
<dbReference type="VEuPathDB" id="VectorBase:GBRI037181"/>
<organism evidence="2 3">
    <name type="scientific">Glossina brevipalpis</name>
    <dbReference type="NCBI Taxonomy" id="37001"/>
    <lineage>
        <taxon>Eukaryota</taxon>
        <taxon>Metazoa</taxon>
        <taxon>Ecdysozoa</taxon>
        <taxon>Arthropoda</taxon>
        <taxon>Hexapoda</taxon>
        <taxon>Insecta</taxon>
        <taxon>Pterygota</taxon>
        <taxon>Neoptera</taxon>
        <taxon>Endopterygota</taxon>
        <taxon>Diptera</taxon>
        <taxon>Brachycera</taxon>
        <taxon>Muscomorpha</taxon>
        <taxon>Hippoboscoidea</taxon>
        <taxon>Glossinidae</taxon>
        <taxon>Glossina</taxon>
    </lineage>
</organism>
<feature type="compositionally biased region" description="Low complexity" evidence="1">
    <location>
        <begin position="151"/>
        <end position="173"/>
    </location>
</feature>